<dbReference type="Gene3D" id="1.10.287.470">
    <property type="entry name" value="Helix hairpin bin"/>
    <property type="match status" value="1"/>
</dbReference>
<dbReference type="Gene3D" id="2.40.50.100">
    <property type="match status" value="1"/>
</dbReference>
<evidence type="ECO:0000256" key="1">
    <source>
        <dbReference type="ARBA" id="ARBA00009477"/>
    </source>
</evidence>
<dbReference type="Pfam" id="PF25954">
    <property type="entry name" value="Beta-barrel_RND_2"/>
    <property type="match status" value="1"/>
</dbReference>
<dbReference type="Pfam" id="PF25917">
    <property type="entry name" value="BSH_RND"/>
    <property type="match status" value="1"/>
</dbReference>
<feature type="coiled-coil region" evidence="2">
    <location>
        <begin position="131"/>
        <end position="172"/>
    </location>
</feature>
<evidence type="ECO:0000256" key="2">
    <source>
        <dbReference type="SAM" id="Coils"/>
    </source>
</evidence>
<comment type="caution">
    <text evidence="5">The sequence shown here is derived from an EMBL/GenBank/DDBJ whole genome shotgun (WGS) entry which is preliminary data.</text>
</comment>
<dbReference type="InterPro" id="IPR006143">
    <property type="entry name" value="RND_pump_MFP"/>
</dbReference>
<dbReference type="PANTHER" id="PTHR30469">
    <property type="entry name" value="MULTIDRUG RESISTANCE PROTEIN MDTA"/>
    <property type="match status" value="1"/>
</dbReference>
<keyword evidence="6" id="KW-1185">Reference proteome</keyword>
<sequence>MRLFPILAALVVCAVIYGVVFQREAVMEMLGGTAPGEAAGAEAAETASAPDATAAESAAAAGPVRVVAIHSVAQTIDSAIVLRGQTAADRQVEIRAETSGQVISEPLRKGSAVAEGQLLCRLDPASREATLDEARARRDEARARVPEAEARLAEAQARVAEAEINNTAATKLSEGGYASESRVAETRAALSSAQAAVQSAKSGLEAARTGIRAAEAAVAAAEDEIARLEMRAPFDGLLESDTAELGSLLQPGALCATVIQLDPIKLVGYVPETEVAKVAPGAEAHAALVSGQEVTGEVSFISRDADPETRTFRIEIMAPNPDLALRAGQSAEIAIASDGTDAHLLPQSALTLNDDGALGVRVVSDDSSADFTPVTLIRDTVRGVWVAGLPAQADVIVIGQEYVTSGVPVKPSYRDMTQ</sequence>
<feature type="domain" description="Multidrug resistance protein MdtA-like barrel-sandwich hybrid" evidence="3">
    <location>
        <begin position="90"/>
        <end position="254"/>
    </location>
</feature>
<accession>A0A3A8BBB4</accession>
<dbReference type="RefSeq" id="WP_121163892.1">
    <property type="nucleotide sequence ID" value="NZ_RAPE01000001.1"/>
</dbReference>
<feature type="coiled-coil region" evidence="2">
    <location>
        <begin position="204"/>
        <end position="231"/>
    </location>
</feature>
<dbReference type="NCBIfam" id="TIGR01730">
    <property type="entry name" value="RND_mfp"/>
    <property type="match status" value="1"/>
</dbReference>
<dbReference type="OrthoDB" id="9806939at2"/>
<name>A0A3A8BBB4_9RHOB</name>
<dbReference type="AlphaFoldDB" id="A0A3A8BBB4"/>
<dbReference type="GO" id="GO:0015562">
    <property type="term" value="F:efflux transmembrane transporter activity"/>
    <property type="evidence" value="ECO:0007669"/>
    <property type="project" value="TreeGrafter"/>
</dbReference>
<dbReference type="Gene3D" id="2.40.30.170">
    <property type="match status" value="1"/>
</dbReference>
<proteinExistence type="inferred from homology"/>
<dbReference type="Proteomes" id="UP000281128">
    <property type="component" value="Unassembled WGS sequence"/>
</dbReference>
<keyword evidence="2" id="KW-0175">Coiled coil</keyword>
<reference evidence="5 6" key="1">
    <citation type="submission" date="2018-09" db="EMBL/GenBank/DDBJ databases">
        <title>Roseovarius spongiae sp. nov., isolated from a marine sponge.</title>
        <authorList>
            <person name="Zhuang L."/>
            <person name="Luo L."/>
        </authorList>
    </citation>
    <scope>NUCLEOTIDE SEQUENCE [LARGE SCALE GENOMIC DNA]</scope>
    <source>
        <strain evidence="5 6">HN-E21</strain>
    </source>
</reference>
<dbReference type="GO" id="GO:1990281">
    <property type="term" value="C:efflux pump complex"/>
    <property type="evidence" value="ECO:0007669"/>
    <property type="project" value="TreeGrafter"/>
</dbReference>
<protein>
    <submittedName>
        <fullName evidence="5">Efflux RND transporter periplasmic adaptor subunit</fullName>
    </submittedName>
</protein>
<evidence type="ECO:0000313" key="6">
    <source>
        <dbReference type="Proteomes" id="UP000281128"/>
    </source>
</evidence>
<organism evidence="5 6">
    <name type="scientific">Roseovarius spongiae</name>
    <dbReference type="NCBI Taxonomy" id="2320272"/>
    <lineage>
        <taxon>Bacteria</taxon>
        <taxon>Pseudomonadati</taxon>
        <taxon>Pseudomonadota</taxon>
        <taxon>Alphaproteobacteria</taxon>
        <taxon>Rhodobacterales</taxon>
        <taxon>Roseobacteraceae</taxon>
        <taxon>Roseovarius</taxon>
    </lineage>
</organism>
<dbReference type="EMBL" id="RAPE01000001">
    <property type="protein sequence ID" value="RKF16664.1"/>
    <property type="molecule type" value="Genomic_DNA"/>
</dbReference>
<gene>
    <name evidence="5" type="ORF">D6850_03735</name>
</gene>
<evidence type="ECO:0000313" key="5">
    <source>
        <dbReference type="EMBL" id="RKF16664.1"/>
    </source>
</evidence>
<dbReference type="SUPFAM" id="SSF111369">
    <property type="entry name" value="HlyD-like secretion proteins"/>
    <property type="match status" value="2"/>
</dbReference>
<feature type="domain" description="CusB-like beta-barrel" evidence="4">
    <location>
        <begin position="269"/>
        <end position="337"/>
    </location>
</feature>
<evidence type="ECO:0000259" key="3">
    <source>
        <dbReference type="Pfam" id="PF25917"/>
    </source>
</evidence>
<evidence type="ECO:0000259" key="4">
    <source>
        <dbReference type="Pfam" id="PF25954"/>
    </source>
</evidence>
<comment type="similarity">
    <text evidence="1">Belongs to the membrane fusion protein (MFP) (TC 8.A.1) family.</text>
</comment>
<dbReference type="Gene3D" id="2.40.420.20">
    <property type="match status" value="1"/>
</dbReference>
<dbReference type="InterPro" id="IPR058625">
    <property type="entry name" value="MdtA-like_BSH"/>
</dbReference>
<dbReference type="InterPro" id="IPR058792">
    <property type="entry name" value="Beta-barrel_RND_2"/>
</dbReference>
<dbReference type="PANTHER" id="PTHR30469:SF29">
    <property type="entry name" value="BLR2860 PROTEIN"/>
    <property type="match status" value="1"/>
</dbReference>